<dbReference type="Gene3D" id="1.10.530.10">
    <property type="match status" value="1"/>
</dbReference>
<dbReference type="OrthoDB" id="1193027at2759"/>
<dbReference type="InterPro" id="IPR023346">
    <property type="entry name" value="Lysozyme-like_dom_sf"/>
</dbReference>
<name>A0A9W9WCG6_9EURO</name>
<dbReference type="Proteomes" id="UP001147747">
    <property type="component" value="Unassembled WGS sequence"/>
</dbReference>
<reference evidence="1" key="1">
    <citation type="submission" date="2022-12" db="EMBL/GenBank/DDBJ databases">
        <authorList>
            <person name="Petersen C."/>
        </authorList>
    </citation>
    <scope>NUCLEOTIDE SEQUENCE</scope>
    <source>
        <strain evidence="1">IBT 29677</strain>
    </source>
</reference>
<keyword evidence="2" id="KW-1185">Reference proteome</keyword>
<evidence type="ECO:0000313" key="1">
    <source>
        <dbReference type="EMBL" id="KAJ5414906.1"/>
    </source>
</evidence>
<dbReference type="AlphaFoldDB" id="A0A9W9WCG6"/>
<dbReference type="RefSeq" id="XP_056494752.1">
    <property type="nucleotide sequence ID" value="XM_056624651.1"/>
</dbReference>
<comment type="caution">
    <text evidence="1">The sequence shown here is derived from an EMBL/GenBank/DDBJ whole genome shotgun (WGS) entry which is preliminary data.</text>
</comment>
<reference evidence="1" key="2">
    <citation type="journal article" date="2023" name="IMA Fungus">
        <title>Comparative genomic study of the Penicillium genus elucidates a diverse pangenome and 15 lateral gene transfer events.</title>
        <authorList>
            <person name="Petersen C."/>
            <person name="Sorensen T."/>
            <person name="Nielsen M.R."/>
            <person name="Sondergaard T.E."/>
            <person name="Sorensen J.L."/>
            <person name="Fitzpatrick D.A."/>
            <person name="Frisvad J.C."/>
            <person name="Nielsen K.L."/>
        </authorList>
    </citation>
    <scope>NUCLEOTIDE SEQUENCE</scope>
    <source>
        <strain evidence="1">IBT 29677</strain>
    </source>
</reference>
<protein>
    <submittedName>
        <fullName evidence="1">Uncharacterized protein</fullName>
    </submittedName>
</protein>
<dbReference type="SUPFAM" id="SSF53955">
    <property type="entry name" value="Lysozyme-like"/>
    <property type="match status" value="1"/>
</dbReference>
<dbReference type="GeneID" id="81363631"/>
<organism evidence="1 2">
    <name type="scientific">Penicillium cosmopolitanum</name>
    <dbReference type="NCBI Taxonomy" id="1131564"/>
    <lineage>
        <taxon>Eukaryota</taxon>
        <taxon>Fungi</taxon>
        <taxon>Dikarya</taxon>
        <taxon>Ascomycota</taxon>
        <taxon>Pezizomycotina</taxon>
        <taxon>Eurotiomycetes</taxon>
        <taxon>Eurotiomycetidae</taxon>
        <taxon>Eurotiales</taxon>
        <taxon>Aspergillaceae</taxon>
        <taxon>Penicillium</taxon>
    </lineage>
</organism>
<gene>
    <name evidence="1" type="ORF">N7509_000004</name>
</gene>
<dbReference type="EMBL" id="JAPZBU010000001">
    <property type="protein sequence ID" value="KAJ5414906.1"/>
    <property type="molecule type" value="Genomic_DNA"/>
</dbReference>
<evidence type="ECO:0000313" key="2">
    <source>
        <dbReference type="Proteomes" id="UP001147747"/>
    </source>
</evidence>
<sequence>MLLPIYLVSWARPKIPFRERNAGLYAAVLGGNGMISNGWPSIDQWLGSFESMFENNQGVISVSCSQWSLPNNSQDETDSIKDAIHQVAKSSGVDARFILSIVMQESQGCVRVQTTDNGVINPGLMQSHEGSGS</sequence>
<accession>A0A9W9WCG6</accession>
<proteinExistence type="predicted"/>